<dbReference type="Pfam" id="PF01529">
    <property type="entry name" value="DHHC"/>
    <property type="match status" value="1"/>
</dbReference>
<evidence type="ECO:0000259" key="11">
    <source>
        <dbReference type="Pfam" id="PF01529"/>
    </source>
</evidence>
<dbReference type="OrthoDB" id="9909019at2759"/>
<evidence type="ECO:0000256" key="3">
    <source>
        <dbReference type="ARBA" id="ARBA00022679"/>
    </source>
</evidence>
<comment type="catalytic activity">
    <reaction evidence="10">
        <text>L-cysteinyl-[protein] + hexadecanoyl-CoA = S-hexadecanoyl-L-cysteinyl-[protein] + CoA</text>
        <dbReference type="Rhea" id="RHEA:36683"/>
        <dbReference type="Rhea" id="RHEA-COMP:10131"/>
        <dbReference type="Rhea" id="RHEA-COMP:11032"/>
        <dbReference type="ChEBI" id="CHEBI:29950"/>
        <dbReference type="ChEBI" id="CHEBI:57287"/>
        <dbReference type="ChEBI" id="CHEBI:57379"/>
        <dbReference type="ChEBI" id="CHEBI:74151"/>
        <dbReference type="EC" id="2.3.1.225"/>
    </reaction>
</comment>
<keyword evidence="9 10" id="KW-0012">Acyltransferase</keyword>
<dbReference type="EC" id="2.3.1.225" evidence="10"/>
<evidence type="ECO:0000256" key="7">
    <source>
        <dbReference type="ARBA" id="ARBA00023139"/>
    </source>
</evidence>
<dbReference type="OMA" id="IRTWTCT"/>
<feature type="domain" description="Palmitoyltransferase DHHC" evidence="11">
    <location>
        <begin position="167"/>
        <end position="283"/>
    </location>
</feature>
<keyword evidence="13" id="KW-1185">Reference proteome</keyword>
<evidence type="ECO:0000256" key="2">
    <source>
        <dbReference type="ARBA" id="ARBA00008574"/>
    </source>
</evidence>
<sequence length="348" mass="40148">MDITAAPNQVSDFLVEAQYGIADRFLLAFPCLSDPVRRTSLFTKSGLIIFHFVSVGFLFAFDGSLLERTKKEPWYTVLLLSLFVTTVFQYIFTSVSSPGYTKETMNTGDVTYAGCTISCKISIENGNLVRAWEYGRQPGGDSVKMDSESLSKLLMELYPGGINRNWTCDHCKYAQPPRAKHCHDCGKCVLKFDHHCVWLGTCIGQKNHCRFWWYLFEETILCTWAVILYIPYLKNEAHLSWWKETAAIIILLLLIFSLVFLVLLLFFHSYLIITNQTTYELVRRRRISYMRYVPENVMPFSKGICRNLYEFCCSWDRGFSLDALPTNEEMAVKTKPYTCLDVISCRCC</sequence>
<dbReference type="PANTHER" id="PTHR22883:SF301">
    <property type="entry name" value="PALMITOYLTRANSFERASE ZDHHC12"/>
    <property type="match status" value="1"/>
</dbReference>
<dbReference type="AlphaFoldDB" id="A0A0K9Q566"/>
<dbReference type="GO" id="GO:0006612">
    <property type="term" value="P:protein targeting to membrane"/>
    <property type="evidence" value="ECO:0000318"/>
    <property type="project" value="GO_Central"/>
</dbReference>
<dbReference type="PANTHER" id="PTHR22883">
    <property type="entry name" value="ZINC FINGER DHHC DOMAIN CONTAINING PROTEIN"/>
    <property type="match status" value="1"/>
</dbReference>
<gene>
    <name evidence="12" type="ORF">ZOSMA_103G00300</name>
</gene>
<dbReference type="InterPro" id="IPR001594">
    <property type="entry name" value="Palmitoyltrfase_DHHC"/>
</dbReference>
<reference evidence="13" key="1">
    <citation type="journal article" date="2016" name="Nature">
        <title>The genome of the seagrass Zostera marina reveals angiosperm adaptation to the sea.</title>
        <authorList>
            <person name="Olsen J.L."/>
            <person name="Rouze P."/>
            <person name="Verhelst B."/>
            <person name="Lin Y.-C."/>
            <person name="Bayer T."/>
            <person name="Collen J."/>
            <person name="Dattolo E."/>
            <person name="De Paoli E."/>
            <person name="Dittami S."/>
            <person name="Maumus F."/>
            <person name="Michel G."/>
            <person name="Kersting A."/>
            <person name="Lauritano C."/>
            <person name="Lohaus R."/>
            <person name="Toepel M."/>
            <person name="Tonon T."/>
            <person name="Vanneste K."/>
            <person name="Amirebrahimi M."/>
            <person name="Brakel J."/>
            <person name="Bostroem C."/>
            <person name="Chovatia M."/>
            <person name="Grimwood J."/>
            <person name="Jenkins J.W."/>
            <person name="Jueterbock A."/>
            <person name="Mraz A."/>
            <person name="Stam W.T."/>
            <person name="Tice H."/>
            <person name="Bornberg-Bauer E."/>
            <person name="Green P.J."/>
            <person name="Pearson G.A."/>
            <person name="Procaccini G."/>
            <person name="Duarte C.M."/>
            <person name="Schmutz J."/>
            <person name="Reusch T.B.H."/>
            <person name="Van de Peer Y."/>
        </authorList>
    </citation>
    <scope>NUCLEOTIDE SEQUENCE [LARGE SCALE GENOMIC DNA]</scope>
    <source>
        <strain evidence="13">cv. Finnish</strain>
    </source>
</reference>
<dbReference type="Proteomes" id="UP000036987">
    <property type="component" value="Unassembled WGS sequence"/>
</dbReference>
<name>A0A0K9Q566_ZOSMR</name>
<keyword evidence="4 10" id="KW-0812">Transmembrane</keyword>
<dbReference type="EMBL" id="LFYR01000047">
    <property type="protein sequence ID" value="KMZ76324.1"/>
    <property type="molecule type" value="Genomic_DNA"/>
</dbReference>
<keyword evidence="6 10" id="KW-0472">Membrane</keyword>
<comment type="similarity">
    <text evidence="2 10">Belongs to the DHHC palmitoyltransferase family.</text>
</comment>
<feature type="transmembrane region" description="Helical" evidence="10">
    <location>
        <begin position="211"/>
        <end position="233"/>
    </location>
</feature>
<comment type="caution">
    <text evidence="12">The sequence shown here is derived from an EMBL/GenBank/DDBJ whole genome shotgun (WGS) entry which is preliminary data.</text>
</comment>
<feature type="transmembrane region" description="Helical" evidence="10">
    <location>
        <begin position="41"/>
        <end position="61"/>
    </location>
</feature>
<evidence type="ECO:0000256" key="5">
    <source>
        <dbReference type="ARBA" id="ARBA00022989"/>
    </source>
</evidence>
<comment type="subcellular location">
    <subcellularLocation>
        <location evidence="1">Endomembrane system</location>
        <topology evidence="1">Multi-pass membrane protein</topology>
    </subcellularLocation>
</comment>
<keyword evidence="7" id="KW-0564">Palmitate</keyword>
<dbReference type="GO" id="GO:0019706">
    <property type="term" value="F:protein-cysteine S-palmitoyltransferase activity"/>
    <property type="evidence" value="ECO:0000318"/>
    <property type="project" value="GO_Central"/>
</dbReference>
<dbReference type="PROSITE" id="PS50216">
    <property type="entry name" value="DHHC"/>
    <property type="match status" value="1"/>
</dbReference>
<feature type="transmembrane region" description="Helical" evidence="10">
    <location>
        <begin position="245"/>
        <end position="267"/>
    </location>
</feature>
<evidence type="ECO:0000256" key="10">
    <source>
        <dbReference type="RuleBase" id="RU079119"/>
    </source>
</evidence>
<comment type="domain">
    <text evidence="10">The DHHC domain is required for palmitoyltransferase activity.</text>
</comment>
<keyword evidence="8" id="KW-0449">Lipoprotein</keyword>
<evidence type="ECO:0000256" key="1">
    <source>
        <dbReference type="ARBA" id="ARBA00004127"/>
    </source>
</evidence>
<proteinExistence type="inferred from homology"/>
<keyword evidence="3 10" id="KW-0808">Transferase</keyword>
<feature type="transmembrane region" description="Helical" evidence="10">
    <location>
        <begin position="73"/>
        <end position="92"/>
    </location>
</feature>
<dbReference type="InterPro" id="IPR039859">
    <property type="entry name" value="PFA4/ZDH16/20/ERF2-like"/>
</dbReference>
<dbReference type="GO" id="GO:0005783">
    <property type="term" value="C:endoplasmic reticulum"/>
    <property type="evidence" value="ECO:0000318"/>
    <property type="project" value="GO_Central"/>
</dbReference>
<dbReference type="GO" id="GO:0005794">
    <property type="term" value="C:Golgi apparatus"/>
    <property type="evidence" value="ECO:0000318"/>
    <property type="project" value="GO_Central"/>
</dbReference>
<evidence type="ECO:0000313" key="12">
    <source>
        <dbReference type="EMBL" id="KMZ76324.1"/>
    </source>
</evidence>
<evidence type="ECO:0000256" key="9">
    <source>
        <dbReference type="ARBA" id="ARBA00023315"/>
    </source>
</evidence>
<accession>A0A0K9Q566</accession>
<keyword evidence="5 10" id="KW-1133">Transmembrane helix</keyword>
<evidence type="ECO:0000256" key="4">
    <source>
        <dbReference type="ARBA" id="ARBA00022692"/>
    </source>
</evidence>
<evidence type="ECO:0000313" key="13">
    <source>
        <dbReference type="Proteomes" id="UP000036987"/>
    </source>
</evidence>
<dbReference type="STRING" id="29655.A0A0K9Q566"/>
<evidence type="ECO:0000256" key="8">
    <source>
        <dbReference type="ARBA" id="ARBA00023288"/>
    </source>
</evidence>
<evidence type="ECO:0000256" key="6">
    <source>
        <dbReference type="ARBA" id="ARBA00023136"/>
    </source>
</evidence>
<organism evidence="12 13">
    <name type="scientific">Zostera marina</name>
    <name type="common">Eelgrass</name>
    <dbReference type="NCBI Taxonomy" id="29655"/>
    <lineage>
        <taxon>Eukaryota</taxon>
        <taxon>Viridiplantae</taxon>
        <taxon>Streptophyta</taxon>
        <taxon>Embryophyta</taxon>
        <taxon>Tracheophyta</taxon>
        <taxon>Spermatophyta</taxon>
        <taxon>Magnoliopsida</taxon>
        <taxon>Liliopsida</taxon>
        <taxon>Zosteraceae</taxon>
        <taxon>Zostera</taxon>
    </lineage>
</organism>
<protein>
    <recommendedName>
        <fullName evidence="10">S-acyltransferase</fullName>
        <ecNumber evidence="10">2.3.1.225</ecNumber>
    </recommendedName>
    <alternativeName>
        <fullName evidence="10">Palmitoyltransferase</fullName>
    </alternativeName>
</protein>